<dbReference type="FunFam" id="3.40.1490.10:FF:000001">
    <property type="entry name" value="Peptidyl-tRNA hydrolase 2"/>
    <property type="match status" value="1"/>
</dbReference>
<dbReference type="CDD" id="cd02430">
    <property type="entry name" value="PTH2"/>
    <property type="match status" value="1"/>
</dbReference>
<dbReference type="GO" id="GO:0005829">
    <property type="term" value="C:cytosol"/>
    <property type="evidence" value="ECO:0007669"/>
    <property type="project" value="TreeGrafter"/>
</dbReference>
<reference evidence="5 6" key="1">
    <citation type="journal article" name="Sci. Rep.">
        <title>Telomere-to-telomere assembled and centromere annotated genomes of the two main subspecies of the button mushroom Agaricus bisporus reveal especially polymorphic chromosome ends.</title>
        <authorList>
            <person name="Sonnenberg A.S.M."/>
            <person name="Sedaghat-Telgerd N."/>
            <person name="Lavrijssen B."/>
            <person name="Ohm R.A."/>
            <person name="Hendrickx P.M."/>
            <person name="Scholtmeijer K."/>
            <person name="Baars J.J.P."/>
            <person name="van Peer A."/>
        </authorList>
    </citation>
    <scope>NUCLEOTIDE SEQUENCE [LARGE SCALE GENOMIC DNA]</scope>
    <source>
        <strain evidence="5 6">H119_p4</strain>
    </source>
</reference>
<protein>
    <recommendedName>
        <fullName evidence="1">peptidyl-tRNA hydrolase</fullName>
        <ecNumber evidence="1">3.1.1.29</ecNumber>
    </recommendedName>
</protein>
<dbReference type="Proteomes" id="UP000629468">
    <property type="component" value="Unassembled WGS sequence"/>
</dbReference>
<comment type="catalytic activity">
    <reaction evidence="4">
        <text>an N-acyl-L-alpha-aminoacyl-tRNA + H2O = an N-acyl-L-amino acid + a tRNA + H(+)</text>
        <dbReference type="Rhea" id="RHEA:54448"/>
        <dbReference type="Rhea" id="RHEA-COMP:10123"/>
        <dbReference type="Rhea" id="RHEA-COMP:13883"/>
        <dbReference type="ChEBI" id="CHEBI:15377"/>
        <dbReference type="ChEBI" id="CHEBI:15378"/>
        <dbReference type="ChEBI" id="CHEBI:59874"/>
        <dbReference type="ChEBI" id="CHEBI:78442"/>
        <dbReference type="ChEBI" id="CHEBI:138191"/>
        <dbReference type="EC" id="3.1.1.29"/>
    </reaction>
</comment>
<evidence type="ECO:0000313" key="6">
    <source>
        <dbReference type="Proteomes" id="UP000629468"/>
    </source>
</evidence>
<evidence type="ECO:0000256" key="2">
    <source>
        <dbReference type="ARBA" id="ARBA00022801"/>
    </source>
</evidence>
<dbReference type="InterPro" id="IPR002833">
    <property type="entry name" value="PTH2"/>
</dbReference>
<dbReference type="PANTHER" id="PTHR12649">
    <property type="entry name" value="PEPTIDYL-TRNA HYDROLASE 2"/>
    <property type="match status" value="1"/>
</dbReference>
<dbReference type="Gene3D" id="3.40.1490.10">
    <property type="entry name" value="Bit1"/>
    <property type="match status" value="1"/>
</dbReference>
<accession>A0A8H7KLF3</accession>
<dbReference type="NCBIfam" id="TIGR00283">
    <property type="entry name" value="arch_pth2"/>
    <property type="match status" value="1"/>
</dbReference>
<dbReference type="EMBL" id="JABXXO010000001">
    <property type="protein sequence ID" value="KAF7784751.1"/>
    <property type="molecule type" value="Genomic_DNA"/>
</dbReference>
<sequence length="224" mass="24463">MFGCHRNLVFAPTKGQQPRHQLEFFCSLVGIIPKASELKRAKNVAFKLDSTQFFSSCSCCSFCCFPIELTYDDDSAKDVNEENDGDDNDGEEDIVDGDLSAIKPGFFEPCKMVLVVRTDLKMTPGKIAAQCGHATLACYKALMKTNPKLLSHWEQTGQAKIALKGNSEDQLLELEAIAKSLNLCARSIHDAGHTQVEAGTRTVLGIGPAPVNLINEVTGELRLL</sequence>
<dbReference type="Pfam" id="PF01981">
    <property type="entry name" value="PTH2"/>
    <property type="match status" value="1"/>
</dbReference>
<comment type="similarity">
    <text evidence="3">Belongs to the PTH2 family.</text>
</comment>
<gene>
    <name evidence="5" type="ORF">Agabi119p4_916</name>
</gene>
<dbReference type="AlphaFoldDB" id="A0A8H7KLF3"/>
<evidence type="ECO:0000256" key="1">
    <source>
        <dbReference type="ARBA" id="ARBA00013260"/>
    </source>
</evidence>
<dbReference type="SUPFAM" id="SSF102462">
    <property type="entry name" value="Peptidyl-tRNA hydrolase II"/>
    <property type="match status" value="1"/>
</dbReference>
<dbReference type="EC" id="3.1.1.29" evidence="1"/>
<dbReference type="GO" id="GO:0004045">
    <property type="term" value="F:peptidyl-tRNA hydrolase activity"/>
    <property type="evidence" value="ECO:0007669"/>
    <property type="project" value="UniProtKB-EC"/>
</dbReference>
<keyword evidence="2" id="KW-0378">Hydrolase</keyword>
<dbReference type="NCBIfam" id="NF003314">
    <property type="entry name" value="PRK04322.1"/>
    <property type="match status" value="1"/>
</dbReference>
<proteinExistence type="inferred from homology"/>
<evidence type="ECO:0000256" key="3">
    <source>
        <dbReference type="ARBA" id="ARBA00038050"/>
    </source>
</evidence>
<dbReference type="InterPro" id="IPR023476">
    <property type="entry name" value="Pep_tRNA_hydro_II_dom_sf"/>
</dbReference>
<dbReference type="PANTHER" id="PTHR12649:SF11">
    <property type="entry name" value="PEPTIDYL-TRNA HYDROLASE 2, MITOCHONDRIAL"/>
    <property type="match status" value="1"/>
</dbReference>
<name>A0A8H7KLF3_AGABI</name>
<organism evidence="5 6">
    <name type="scientific">Agaricus bisporus var. burnettii</name>
    <dbReference type="NCBI Taxonomy" id="192524"/>
    <lineage>
        <taxon>Eukaryota</taxon>
        <taxon>Fungi</taxon>
        <taxon>Dikarya</taxon>
        <taxon>Basidiomycota</taxon>
        <taxon>Agaricomycotina</taxon>
        <taxon>Agaricomycetes</taxon>
        <taxon>Agaricomycetidae</taxon>
        <taxon>Agaricales</taxon>
        <taxon>Agaricineae</taxon>
        <taxon>Agaricaceae</taxon>
        <taxon>Agaricus</taxon>
    </lineage>
</organism>
<evidence type="ECO:0000256" key="4">
    <source>
        <dbReference type="ARBA" id="ARBA00048707"/>
    </source>
</evidence>
<comment type="caution">
    <text evidence="5">The sequence shown here is derived from an EMBL/GenBank/DDBJ whole genome shotgun (WGS) entry which is preliminary data.</text>
</comment>
<evidence type="ECO:0000313" key="5">
    <source>
        <dbReference type="EMBL" id="KAF7784751.1"/>
    </source>
</evidence>